<dbReference type="CDD" id="cd04301">
    <property type="entry name" value="NAT_SF"/>
    <property type="match status" value="1"/>
</dbReference>
<protein>
    <submittedName>
        <fullName evidence="2">Acetyltransferase (GNAT) family protein</fullName>
    </submittedName>
</protein>
<organism evidence="2 3">
    <name type="scientific">Larkinella arboricola</name>
    <dbReference type="NCBI Taxonomy" id="643671"/>
    <lineage>
        <taxon>Bacteria</taxon>
        <taxon>Pseudomonadati</taxon>
        <taxon>Bacteroidota</taxon>
        <taxon>Cytophagia</taxon>
        <taxon>Cytophagales</taxon>
        <taxon>Spirosomataceae</taxon>
        <taxon>Larkinella</taxon>
    </lineage>
</organism>
<reference evidence="2 3" key="1">
    <citation type="submission" date="2018-06" db="EMBL/GenBank/DDBJ databases">
        <title>Genomic Encyclopedia of Archaeal and Bacterial Type Strains, Phase II (KMG-II): from individual species to whole genera.</title>
        <authorList>
            <person name="Goeker M."/>
        </authorList>
    </citation>
    <scope>NUCLEOTIDE SEQUENCE [LARGE SCALE GENOMIC DNA]</scope>
    <source>
        <strain evidence="2 3">DSM 21851</strain>
    </source>
</reference>
<dbReference type="SUPFAM" id="SSF55729">
    <property type="entry name" value="Acyl-CoA N-acyltransferases (Nat)"/>
    <property type="match status" value="1"/>
</dbReference>
<dbReference type="AlphaFoldDB" id="A0A327X6P1"/>
<feature type="domain" description="N-acetyltransferase" evidence="1">
    <location>
        <begin position="1"/>
        <end position="147"/>
    </location>
</feature>
<dbReference type="Pfam" id="PF00583">
    <property type="entry name" value="Acetyltransf_1"/>
    <property type="match status" value="1"/>
</dbReference>
<dbReference type="Gene3D" id="3.40.630.30">
    <property type="match status" value="1"/>
</dbReference>
<dbReference type="OrthoDB" id="9805924at2"/>
<dbReference type="RefSeq" id="WP_111627469.1">
    <property type="nucleotide sequence ID" value="NZ_QLMC01000001.1"/>
</dbReference>
<evidence type="ECO:0000259" key="1">
    <source>
        <dbReference type="PROSITE" id="PS51186"/>
    </source>
</evidence>
<accession>A0A327X6P1</accession>
<dbReference type="Proteomes" id="UP000248790">
    <property type="component" value="Unassembled WGS sequence"/>
</dbReference>
<evidence type="ECO:0000313" key="2">
    <source>
        <dbReference type="EMBL" id="RAK02615.1"/>
    </source>
</evidence>
<name>A0A327X6P1_LARAB</name>
<dbReference type="EMBL" id="QLMC01000001">
    <property type="protein sequence ID" value="RAK02615.1"/>
    <property type="molecule type" value="Genomic_DNA"/>
</dbReference>
<proteinExistence type="predicted"/>
<dbReference type="PROSITE" id="PS51186">
    <property type="entry name" value="GNAT"/>
    <property type="match status" value="1"/>
</dbReference>
<gene>
    <name evidence="2" type="ORF">LX87_00735</name>
</gene>
<dbReference type="GO" id="GO:0016747">
    <property type="term" value="F:acyltransferase activity, transferring groups other than amino-acyl groups"/>
    <property type="evidence" value="ECO:0007669"/>
    <property type="project" value="InterPro"/>
</dbReference>
<dbReference type="InterPro" id="IPR000182">
    <property type="entry name" value="GNAT_dom"/>
</dbReference>
<sequence length="147" mass="16522">MVKIAQTEADLRRCLPALVTLRPHLSPNEALEQILLLQKEDRYVVAYVEPDGQDSSETAAPAAIGYRYMNLLFSGKTLYIDDLSTLPDQRGKGYASQLVDFVIAEARRAGCTAVTLDSGQNPQRYDAHRLYLNKRFNIVSHHFALKL</sequence>
<comment type="caution">
    <text evidence="2">The sequence shown here is derived from an EMBL/GenBank/DDBJ whole genome shotgun (WGS) entry which is preliminary data.</text>
</comment>
<dbReference type="InterPro" id="IPR016181">
    <property type="entry name" value="Acyl_CoA_acyltransferase"/>
</dbReference>
<keyword evidence="3" id="KW-1185">Reference proteome</keyword>
<keyword evidence="2" id="KW-0808">Transferase</keyword>
<evidence type="ECO:0000313" key="3">
    <source>
        <dbReference type="Proteomes" id="UP000248790"/>
    </source>
</evidence>